<feature type="transmembrane region" description="Helical" evidence="7">
    <location>
        <begin position="264"/>
        <end position="291"/>
    </location>
</feature>
<reference evidence="9 10" key="1">
    <citation type="journal article" date="2015" name="Genome Announc.">
        <title>Complete Genome Sequence of Microcystis aeruginosa NIES-2549, a Bloom-Forming Cyanobacterium from Lake Kasumigaura, Japan.</title>
        <authorList>
            <person name="Yamaguchi H."/>
            <person name="Suzuki S."/>
            <person name="Tanabe Y."/>
            <person name="Osana Y."/>
            <person name="Shimura Y."/>
            <person name="Ishida K."/>
            <person name="Kawachi M."/>
        </authorList>
    </citation>
    <scope>NUCLEOTIDE SEQUENCE [LARGE SCALE GENOMIC DNA]</scope>
    <source>
        <strain evidence="9 10">NIES-2549</strain>
    </source>
</reference>
<dbReference type="SUPFAM" id="SSF53448">
    <property type="entry name" value="Nucleotide-diphospho-sugar transferases"/>
    <property type="match status" value="1"/>
</dbReference>
<evidence type="ECO:0000256" key="6">
    <source>
        <dbReference type="ARBA" id="ARBA00023136"/>
    </source>
</evidence>
<name>A0A0F6U557_MICAE</name>
<evidence type="ECO:0000256" key="5">
    <source>
        <dbReference type="ARBA" id="ARBA00022989"/>
    </source>
</evidence>
<evidence type="ECO:0000313" key="10">
    <source>
        <dbReference type="Proteomes" id="UP000034103"/>
    </source>
</evidence>
<dbReference type="AlphaFoldDB" id="A0A0F6U557"/>
<evidence type="ECO:0000256" key="2">
    <source>
        <dbReference type="ARBA" id="ARBA00022676"/>
    </source>
</evidence>
<proteinExistence type="predicted"/>
<evidence type="ECO:0000259" key="8">
    <source>
        <dbReference type="Pfam" id="PF00535"/>
    </source>
</evidence>
<dbReference type="Gene3D" id="3.90.550.10">
    <property type="entry name" value="Spore Coat Polysaccharide Biosynthesis Protein SpsA, Chain A"/>
    <property type="match status" value="1"/>
</dbReference>
<keyword evidence="4 7" id="KW-0812">Transmembrane</keyword>
<dbReference type="InterPro" id="IPR029044">
    <property type="entry name" value="Nucleotide-diphossugar_trans"/>
</dbReference>
<evidence type="ECO:0000256" key="7">
    <source>
        <dbReference type="SAM" id="Phobius"/>
    </source>
</evidence>
<keyword evidence="5 7" id="KW-1133">Transmembrane helix</keyword>
<accession>A0A0F6U557</accession>
<gene>
    <name evidence="9" type="ORF">MYAER_2932</name>
</gene>
<dbReference type="Pfam" id="PF00535">
    <property type="entry name" value="Glycos_transf_2"/>
    <property type="match status" value="1"/>
</dbReference>
<dbReference type="GO" id="GO:0005886">
    <property type="term" value="C:plasma membrane"/>
    <property type="evidence" value="ECO:0007669"/>
    <property type="project" value="TreeGrafter"/>
</dbReference>
<dbReference type="HOGENOM" id="CLU_033536_0_1_3"/>
<evidence type="ECO:0000256" key="3">
    <source>
        <dbReference type="ARBA" id="ARBA00022679"/>
    </source>
</evidence>
<dbReference type="EMBL" id="CP011304">
    <property type="protein sequence ID" value="AKE65272.1"/>
    <property type="molecule type" value="Genomic_DNA"/>
</dbReference>
<organism evidence="9 10">
    <name type="scientific">Microcystis aeruginosa NIES-2549</name>
    <dbReference type="NCBI Taxonomy" id="1641812"/>
    <lineage>
        <taxon>Bacteria</taxon>
        <taxon>Bacillati</taxon>
        <taxon>Cyanobacteriota</taxon>
        <taxon>Cyanophyceae</taxon>
        <taxon>Oscillatoriophycideae</taxon>
        <taxon>Chroococcales</taxon>
        <taxon>Microcystaceae</taxon>
        <taxon>Microcystis</taxon>
    </lineage>
</organism>
<protein>
    <submittedName>
        <fullName evidence="9">Glycosyl transferase family 2</fullName>
    </submittedName>
</protein>
<keyword evidence="2" id="KW-0328">Glycosyltransferase</keyword>
<dbReference type="PANTHER" id="PTHR48090">
    <property type="entry name" value="UNDECAPRENYL-PHOSPHATE 4-DEOXY-4-FORMAMIDO-L-ARABINOSE TRANSFERASE-RELATED"/>
    <property type="match status" value="1"/>
</dbReference>
<keyword evidence="3 9" id="KW-0808">Transferase</keyword>
<feature type="domain" description="Glycosyltransferase 2-like" evidence="8">
    <location>
        <begin position="7"/>
        <end position="170"/>
    </location>
</feature>
<dbReference type="InterPro" id="IPR001173">
    <property type="entry name" value="Glyco_trans_2-like"/>
</dbReference>
<keyword evidence="6 7" id="KW-0472">Membrane</keyword>
<evidence type="ECO:0000313" key="9">
    <source>
        <dbReference type="EMBL" id="AKE65272.1"/>
    </source>
</evidence>
<dbReference type="Proteomes" id="UP000034103">
    <property type="component" value="Chromosome"/>
</dbReference>
<dbReference type="RefSeq" id="WP_046662585.1">
    <property type="nucleotide sequence ID" value="NZ_CP011304.1"/>
</dbReference>
<dbReference type="InterPro" id="IPR050256">
    <property type="entry name" value="Glycosyltransferase_2"/>
</dbReference>
<evidence type="ECO:0000256" key="1">
    <source>
        <dbReference type="ARBA" id="ARBA00004141"/>
    </source>
</evidence>
<dbReference type="PANTHER" id="PTHR48090:SF1">
    <property type="entry name" value="PROPHAGE BACTOPRENOL GLUCOSYL TRANSFERASE HOMOLOG"/>
    <property type="match status" value="1"/>
</dbReference>
<dbReference type="PATRIC" id="fig|1641812.3.peg.3035"/>
<evidence type="ECO:0000256" key="4">
    <source>
        <dbReference type="ARBA" id="ARBA00022692"/>
    </source>
</evidence>
<sequence length="315" mass="36187">MSKKLISVVTPCYNEQDNVEFSYTEVKDIFARLGKYEYEHIFIDNDSQDKTVSILEKISQSDSRVKIIINARNFGFVRSTYYGLLQGTGDAVILVFADCQDPPELIVDFLEKWEEGYQVVKGIKSSSQENSLVYGIRKFYYFLVRTLSEEIDLTANFTGFGLYDHKVIEALRLIDDPYPYLKGLISEVGFKSTKIEYHQQVRKRGKSSFNFYRMYDLAMLGITTYSNFPLRLATMIGFALSLVSFLVGLVTLILKLLFWNLFPIGIAAIIIGLFLFSSVQLFFIGILGEYIGLINRRSLKRPLVVERARVNFDIK</sequence>
<comment type="subcellular location">
    <subcellularLocation>
        <location evidence="1">Membrane</location>
        <topology evidence="1">Multi-pass membrane protein</topology>
    </subcellularLocation>
</comment>
<dbReference type="GO" id="GO:0016757">
    <property type="term" value="F:glycosyltransferase activity"/>
    <property type="evidence" value="ECO:0007669"/>
    <property type="project" value="UniProtKB-KW"/>
</dbReference>
<feature type="transmembrane region" description="Helical" evidence="7">
    <location>
        <begin position="232"/>
        <end position="258"/>
    </location>
</feature>
<dbReference type="CDD" id="cd04187">
    <property type="entry name" value="DPM1_like_bac"/>
    <property type="match status" value="1"/>
</dbReference>